<proteinExistence type="inferred from homology"/>
<dbReference type="Pfam" id="PF04613">
    <property type="entry name" value="LpxD"/>
    <property type="match status" value="1"/>
</dbReference>
<keyword evidence="5 7" id="KW-0443">Lipid metabolism</keyword>
<dbReference type="RefSeq" id="WP_342847183.1">
    <property type="nucleotide sequence ID" value="NZ_JBBMQO010000002.1"/>
</dbReference>
<comment type="function">
    <text evidence="7">Catalyzes the N-acylation of UDP-3-O-acylglucosamine using 3-hydroxyacyl-ACP as the acyl donor. Is involved in the biosynthesis of lipid A, a phosphorylated glycolipid that anchors the lipopolysaccharide to the outer membrane of the cell.</text>
</comment>
<dbReference type="EC" id="2.3.1.191" evidence="7"/>
<dbReference type="InterPro" id="IPR020573">
    <property type="entry name" value="UDP_GlcNAc_AcTrfase_non-rep"/>
</dbReference>
<keyword evidence="6 7" id="KW-0012">Acyltransferase</keyword>
<dbReference type="InterPro" id="IPR011004">
    <property type="entry name" value="Trimer_LpxA-like_sf"/>
</dbReference>
<evidence type="ECO:0000256" key="2">
    <source>
        <dbReference type="ARBA" id="ARBA00022556"/>
    </source>
</evidence>
<dbReference type="PANTHER" id="PTHR43378">
    <property type="entry name" value="UDP-3-O-ACYLGLUCOSAMINE N-ACYLTRANSFERASE"/>
    <property type="match status" value="1"/>
</dbReference>
<dbReference type="PROSITE" id="PS00101">
    <property type="entry name" value="HEXAPEP_TRANSFERASES"/>
    <property type="match status" value="1"/>
</dbReference>
<keyword evidence="4 7" id="KW-0677">Repeat</keyword>
<evidence type="ECO:0000313" key="9">
    <source>
        <dbReference type="EMBL" id="MEM5500839.1"/>
    </source>
</evidence>
<gene>
    <name evidence="7 9" type="primary">lpxD</name>
    <name evidence="9" type="ORF">WNY59_04475</name>
</gene>
<evidence type="ECO:0000256" key="1">
    <source>
        <dbReference type="ARBA" id="ARBA00022516"/>
    </source>
</evidence>
<evidence type="ECO:0000256" key="6">
    <source>
        <dbReference type="ARBA" id="ARBA00023315"/>
    </source>
</evidence>
<organism evidence="9 10">
    <name type="scientific">Ahrensia kielensis</name>
    <dbReference type="NCBI Taxonomy" id="76980"/>
    <lineage>
        <taxon>Bacteria</taxon>
        <taxon>Pseudomonadati</taxon>
        <taxon>Pseudomonadota</taxon>
        <taxon>Alphaproteobacteria</taxon>
        <taxon>Hyphomicrobiales</taxon>
        <taxon>Ahrensiaceae</taxon>
        <taxon>Ahrensia</taxon>
    </lineage>
</organism>
<dbReference type="InterPro" id="IPR018357">
    <property type="entry name" value="Hexapep_transf_CS"/>
</dbReference>
<evidence type="ECO:0000256" key="4">
    <source>
        <dbReference type="ARBA" id="ARBA00022737"/>
    </source>
</evidence>
<evidence type="ECO:0000256" key="3">
    <source>
        <dbReference type="ARBA" id="ARBA00022679"/>
    </source>
</evidence>
<sequence>MSHSSPVFHKIDTQKASLNWIKTFLGADEGSSNIDDSAILGLCAANNPKSDMLTFVQSPKGLELSTLSICAAVICQEKLAAQMPDGPLVIVVENPQLSFAALARELYPDSLGNRRAETGISQFSIVDPSATIEDDVTICAGAVIRAGVAIGAGSFIGANATIGENCQIGRNSSIGSSATIQYALIGDDVSIHPGVRIGQDGFGFVASKTGLEKMPQLGRVIIQDNVEIGANTTIDRGALSDTVIGEGTKIDNLVQIGHNVVIGRSCAIAAFAGISGSAKIGDGCLIGGRVGISDHITLGNGVQLAATSSVMNDIPDGEKWAGTPAQPFKAFFREQATLRRLAKPNKA</sequence>
<comment type="catalytic activity">
    <reaction evidence="7">
        <text>a UDP-3-O-[(3R)-3-hydroxyacyl]-alpha-D-glucosamine + a (3R)-hydroxyacyl-[ACP] = a UDP-2-N,3-O-bis[(3R)-3-hydroxyacyl]-alpha-D-glucosamine + holo-[ACP] + H(+)</text>
        <dbReference type="Rhea" id="RHEA:53836"/>
        <dbReference type="Rhea" id="RHEA-COMP:9685"/>
        <dbReference type="Rhea" id="RHEA-COMP:9945"/>
        <dbReference type="ChEBI" id="CHEBI:15378"/>
        <dbReference type="ChEBI" id="CHEBI:64479"/>
        <dbReference type="ChEBI" id="CHEBI:78827"/>
        <dbReference type="ChEBI" id="CHEBI:137740"/>
        <dbReference type="ChEBI" id="CHEBI:137748"/>
        <dbReference type="EC" id="2.3.1.191"/>
    </reaction>
</comment>
<dbReference type="Proteomes" id="UP001477870">
    <property type="component" value="Unassembled WGS sequence"/>
</dbReference>
<dbReference type="Pfam" id="PF14602">
    <property type="entry name" value="Hexapep_2"/>
    <property type="match status" value="1"/>
</dbReference>
<reference evidence="9 10" key="1">
    <citation type="submission" date="2024-03" db="EMBL/GenBank/DDBJ databases">
        <title>Community enrichment and isolation of bacterial strains for fucoidan degradation.</title>
        <authorList>
            <person name="Sichert A."/>
        </authorList>
    </citation>
    <scope>NUCLEOTIDE SEQUENCE [LARGE SCALE GENOMIC DNA]</scope>
    <source>
        <strain evidence="9 10">AS62</strain>
    </source>
</reference>
<feature type="active site" description="Proton acceptor" evidence="7">
    <location>
        <position position="258"/>
    </location>
</feature>
<dbReference type="Gene3D" id="2.160.10.10">
    <property type="entry name" value="Hexapeptide repeat proteins"/>
    <property type="match status" value="1"/>
</dbReference>
<dbReference type="GO" id="GO:0103118">
    <property type="term" value="F:UDP-3-O-[(3R)-3-hydroxyacyl]-glucosamine N-acyltransferase activity"/>
    <property type="evidence" value="ECO:0007669"/>
    <property type="project" value="UniProtKB-EC"/>
</dbReference>
<protein>
    <recommendedName>
        <fullName evidence="7">UDP-3-O-acylglucosamine N-acyltransferase</fullName>
        <ecNumber evidence="7">2.3.1.191</ecNumber>
    </recommendedName>
</protein>
<keyword evidence="1 7" id="KW-0444">Lipid biosynthesis</keyword>
<keyword evidence="10" id="KW-1185">Reference proteome</keyword>
<evidence type="ECO:0000259" key="8">
    <source>
        <dbReference type="Pfam" id="PF04613"/>
    </source>
</evidence>
<comment type="similarity">
    <text evidence="7">Belongs to the transferase hexapeptide repeat family. LpxD subfamily.</text>
</comment>
<dbReference type="Gene3D" id="3.40.1390.10">
    <property type="entry name" value="MurE/MurF, N-terminal domain"/>
    <property type="match status" value="1"/>
</dbReference>
<name>A0ABU9T3X8_9HYPH</name>
<evidence type="ECO:0000256" key="5">
    <source>
        <dbReference type="ARBA" id="ARBA00023098"/>
    </source>
</evidence>
<keyword evidence="3 7" id="KW-0808">Transferase</keyword>
<dbReference type="EMBL" id="JBBMQO010000002">
    <property type="protein sequence ID" value="MEM5500839.1"/>
    <property type="molecule type" value="Genomic_DNA"/>
</dbReference>
<accession>A0ABU9T3X8</accession>
<dbReference type="NCBIfam" id="NF002060">
    <property type="entry name" value="PRK00892.1"/>
    <property type="match status" value="1"/>
</dbReference>
<dbReference type="SUPFAM" id="SSF51161">
    <property type="entry name" value="Trimeric LpxA-like enzymes"/>
    <property type="match status" value="1"/>
</dbReference>
<dbReference type="PANTHER" id="PTHR43378:SF2">
    <property type="entry name" value="UDP-3-O-ACYLGLUCOSAMINE N-ACYLTRANSFERASE 1, MITOCHONDRIAL-RELATED"/>
    <property type="match status" value="1"/>
</dbReference>
<keyword evidence="2 7" id="KW-0441">Lipid A biosynthesis</keyword>
<comment type="caution">
    <text evidence="9">The sequence shown here is derived from an EMBL/GenBank/DDBJ whole genome shotgun (WGS) entry which is preliminary data.</text>
</comment>
<feature type="domain" description="UDP-3-O-[3-hydroxymyristoyl] glucosamine N-acyltransferase non-repeat region" evidence="8">
    <location>
        <begin position="38"/>
        <end position="104"/>
    </location>
</feature>
<dbReference type="CDD" id="cd03352">
    <property type="entry name" value="LbH_LpxD"/>
    <property type="match status" value="1"/>
</dbReference>
<comment type="pathway">
    <text evidence="7">Bacterial outer membrane biogenesis; LPS lipid A biosynthesis.</text>
</comment>
<dbReference type="InterPro" id="IPR007691">
    <property type="entry name" value="LpxD"/>
</dbReference>
<dbReference type="HAMAP" id="MF_00523">
    <property type="entry name" value="LpxD"/>
    <property type="match status" value="1"/>
</dbReference>
<dbReference type="NCBIfam" id="TIGR01853">
    <property type="entry name" value="lipid_A_lpxD"/>
    <property type="match status" value="1"/>
</dbReference>
<evidence type="ECO:0000313" key="10">
    <source>
        <dbReference type="Proteomes" id="UP001477870"/>
    </source>
</evidence>
<comment type="subunit">
    <text evidence="7">Homotrimer.</text>
</comment>
<dbReference type="InterPro" id="IPR001451">
    <property type="entry name" value="Hexapep"/>
</dbReference>
<evidence type="ECO:0000256" key="7">
    <source>
        <dbReference type="HAMAP-Rule" id="MF_00523"/>
    </source>
</evidence>
<dbReference type="Pfam" id="PF00132">
    <property type="entry name" value="Hexapep"/>
    <property type="match status" value="2"/>
</dbReference>